<accession>J2ZVH6</accession>
<dbReference type="InterPro" id="IPR051785">
    <property type="entry name" value="MMCE/EMCE_epimerase"/>
</dbReference>
<dbReference type="SUPFAM" id="SSF54593">
    <property type="entry name" value="Glyoxalase/Bleomycin resistance protein/Dihydroxybiphenyl dioxygenase"/>
    <property type="match status" value="1"/>
</dbReference>
<evidence type="ECO:0000313" key="4">
    <source>
        <dbReference type="Proteomes" id="UP000007813"/>
    </source>
</evidence>
<organism evidence="3 4">
    <name type="scientific">Halogranum salarium B-1</name>
    <dbReference type="NCBI Taxonomy" id="1210908"/>
    <lineage>
        <taxon>Archaea</taxon>
        <taxon>Methanobacteriati</taxon>
        <taxon>Methanobacteriota</taxon>
        <taxon>Stenosarchaea group</taxon>
        <taxon>Halobacteria</taxon>
        <taxon>Halobacteriales</taxon>
        <taxon>Haloferacaceae</taxon>
    </lineage>
</organism>
<protein>
    <submittedName>
        <fullName evidence="3">Glyoxalase/bleomycin resistance protein/dioxygenase</fullName>
    </submittedName>
</protein>
<dbReference type="Gene3D" id="3.10.180.10">
    <property type="entry name" value="2,3-Dihydroxybiphenyl 1,2-Dioxygenase, domain 1"/>
    <property type="match status" value="1"/>
</dbReference>
<sequence>MSTHHTPIRVDHVGIAVESVPEAEAVLTVLGAVKRHEEPSPDGTFTWGTYELGAASRLELVSPRAGGGEGFLTAFLDEHGPGLHHVTLEVADLAAVVDSLESAGIRVVDVTERDDWTEAFVSPQNPTGVLFQLMEYHEGYAARHGGREAAYVGGVPLEGLGGVE</sequence>
<name>J2ZVH6_9EURY</name>
<dbReference type="InterPro" id="IPR029068">
    <property type="entry name" value="Glyas_Bleomycin-R_OHBP_Dase"/>
</dbReference>
<dbReference type="InterPro" id="IPR037523">
    <property type="entry name" value="VOC_core"/>
</dbReference>
<reference evidence="3 4" key="1">
    <citation type="journal article" date="2012" name="J. Bacteriol.">
        <title>Draft Genome Sequence of the Extremely Halophilic Archaeon Halogranum salarium B-1T.</title>
        <authorList>
            <person name="Kim K.K."/>
            <person name="Lee K.C."/>
            <person name="Lee J.S."/>
        </authorList>
    </citation>
    <scope>NUCLEOTIDE SEQUENCE [LARGE SCALE GENOMIC DNA]</scope>
    <source>
        <strain evidence="3 4">B-1</strain>
    </source>
</reference>
<evidence type="ECO:0000256" key="1">
    <source>
        <dbReference type="ARBA" id="ARBA00022723"/>
    </source>
</evidence>
<dbReference type="GO" id="GO:0046491">
    <property type="term" value="P:L-methylmalonyl-CoA metabolic process"/>
    <property type="evidence" value="ECO:0007669"/>
    <property type="project" value="TreeGrafter"/>
</dbReference>
<dbReference type="EMBL" id="ALJD01000016">
    <property type="protein sequence ID" value="EJN57033.1"/>
    <property type="molecule type" value="Genomic_DNA"/>
</dbReference>
<dbReference type="PATRIC" id="fig|1210908.3.peg.4128"/>
<dbReference type="Pfam" id="PF13669">
    <property type="entry name" value="Glyoxalase_4"/>
    <property type="match status" value="1"/>
</dbReference>
<dbReference type="PANTHER" id="PTHR43048:SF3">
    <property type="entry name" value="METHYLMALONYL-COA EPIMERASE, MITOCHONDRIAL"/>
    <property type="match status" value="1"/>
</dbReference>
<proteinExistence type="predicted"/>
<keyword evidence="3" id="KW-0560">Oxidoreductase</keyword>
<dbReference type="GO" id="GO:0046872">
    <property type="term" value="F:metal ion binding"/>
    <property type="evidence" value="ECO:0007669"/>
    <property type="project" value="UniProtKB-KW"/>
</dbReference>
<dbReference type="OrthoDB" id="6161at2157"/>
<gene>
    <name evidence="3" type="ORF">HSB1_44190</name>
</gene>
<dbReference type="GO" id="GO:0051213">
    <property type="term" value="F:dioxygenase activity"/>
    <property type="evidence" value="ECO:0007669"/>
    <property type="project" value="UniProtKB-KW"/>
</dbReference>
<dbReference type="AlphaFoldDB" id="J2ZVH6"/>
<keyword evidence="1" id="KW-0479">Metal-binding</keyword>
<dbReference type="Proteomes" id="UP000007813">
    <property type="component" value="Unassembled WGS sequence"/>
</dbReference>
<dbReference type="PANTHER" id="PTHR43048">
    <property type="entry name" value="METHYLMALONYL-COA EPIMERASE"/>
    <property type="match status" value="1"/>
</dbReference>
<dbReference type="GO" id="GO:0004493">
    <property type="term" value="F:methylmalonyl-CoA epimerase activity"/>
    <property type="evidence" value="ECO:0007669"/>
    <property type="project" value="TreeGrafter"/>
</dbReference>
<feature type="domain" description="VOC" evidence="2">
    <location>
        <begin position="9"/>
        <end position="136"/>
    </location>
</feature>
<dbReference type="RefSeq" id="WP_009377741.1">
    <property type="nucleotide sequence ID" value="NZ_ALJD01000016.1"/>
</dbReference>
<dbReference type="PROSITE" id="PS51819">
    <property type="entry name" value="VOC"/>
    <property type="match status" value="1"/>
</dbReference>
<evidence type="ECO:0000313" key="3">
    <source>
        <dbReference type="EMBL" id="EJN57033.1"/>
    </source>
</evidence>
<keyword evidence="3" id="KW-0223">Dioxygenase</keyword>
<dbReference type="eggNOG" id="arCOG02706">
    <property type="taxonomic scope" value="Archaea"/>
</dbReference>
<evidence type="ECO:0000259" key="2">
    <source>
        <dbReference type="PROSITE" id="PS51819"/>
    </source>
</evidence>
<comment type="caution">
    <text evidence="3">The sequence shown here is derived from an EMBL/GenBank/DDBJ whole genome shotgun (WGS) entry which is preliminary data.</text>
</comment>